<gene>
    <name evidence="1" type="ORF">SPELUC_LOCUS16830</name>
</gene>
<name>A0ACA9RCQ6_9GLOM</name>
<keyword evidence="2" id="KW-1185">Reference proteome</keyword>
<sequence>ELKLYENPWLNHESPAVYLSGIEDVSAKNEEEEDSIIKKLRKNYNNKAKTNNQKNHVSNVLSKVIDVFTKSIDNFKQMSAYIHEINTGSASSIKQVSYCAASSMYSLIKNKIDKLRVKELVKE</sequence>
<protein>
    <submittedName>
        <fullName evidence="1">10185_t:CDS:1</fullName>
    </submittedName>
</protein>
<comment type="caution">
    <text evidence="1">The sequence shown here is derived from an EMBL/GenBank/DDBJ whole genome shotgun (WGS) entry which is preliminary data.</text>
</comment>
<proteinExistence type="predicted"/>
<reference evidence="1" key="1">
    <citation type="submission" date="2021-06" db="EMBL/GenBank/DDBJ databases">
        <authorList>
            <person name="Kallberg Y."/>
            <person name="Tangrot J."/>
            <person name="Rosling A."/>
        </authorList>
    </citation>
    <scope>NUCLEOTIDE SEQUENCE</scope>
    <source>
        <strain evidence="1">28 12/20/2015</strain>
    </source>
</reference>
<feature type="non-terminal residue" evidence="1">
    <location>
        <position position="123"/>
    </location>
</feature>
<feature type="non-terminal residue" evidence="1">
    <location>
        <position position="1"/>
    </location>
</feature>
<evidence type="ECO:0000313" key="2">
    <source>
        <dbReference type="Proteomes" id="UP000789366"/>
    </source>
</evidence>
<evidence type="ECO:0000313" key="1">
    <source>
        <dbReference type="EMBL" id="CAG8786361.1"/>
    </source>
</evidence>
<dbReference type="Proteomes" id="UP000789366">
    <property type="component" value="Unassembled WGS sequence"/>
</dbReference>
<dbReference type="EMBL" id="CAJVPW010064844">
    <property type="protein sequence ID" value="CAG8786361.1"/>
    <property type="molecule type" value="Genomic_DNA"/>
</dbReference>
<accession>A0ACA9RCQ6</accession>
<organism evidence="1 2">
    <name type="scientific">Cetraspora pellucida</name>
    <dbReference type="NCBI Taxonomy" id="1433469"/>
    <lineage>
        <taxon>Eukaryota</taxon>
        <taxon>Fungi</taxon>
        <taxon>Fungi incertae sedis</taxon>
        <taxon>Mucoromycota</taxon>
        <taxon>Glomeromycotina</taxon>
        <taxon>Glomeromycetes</taxon>
        <taxon>Diversisporales</taxon>
        <taxon>Gigasporaceae</taxon>
        <taxon>Cetraspora</taxon>
    </lineage>
</organism>